<keyword evidence="4" id="KW-1185">Reference proteome</keyword>
<feature type="chain" id="PRO_5046496017" evidence="2">
    <location>
        <begin position="21"/>
        <end position="310"/>
    </location>
</feature>
<reference evidence="4" key="1">
    <citation type="journal article" date="2019" name="Int. J. Syst. Evol. Microbiol.">
        <title>The Global Catalogue of Microorganisms (GCM) 10K type strain sequencing project: providing services to taxonomists for standard genome sequencing and annotation.</title>
        <authorList>
            <consortium name="The Broad Institute Genomics Platform"/>
            <consortium name="The Broad Institute Genome Sequencing Center for Infectious Disease"/>
            <person name="Wu L."/>
            <person name="Ma J."/>
        </authorList>
    </citation>
    <scope>NUCLEOTIDE SEQUENCE [LARGE SCALE GENOMIC DNA]</scope>
    <source>
        <strain evidence="4">NBRC 102520</strain>
    </source>
</reference>
<feature type="compositionally biased region" description="Polar residues" evidence="1">
    <location>
        <begin position="164"/>
        <end position="179"/>
    </location>
</feature>
<accession>A0ABQ6B202</accession>
<dbReference type="Proteomes" id="UP001156905">
    <property type="component" value="Unassembled WGS sequence"/>
</dbReference>
<evidence type="ECO:0000313" key="4">
    <source>
        <dbReference type="Proteomes" id="UP001156905"/>
    </source>
</evidence>
<name>A0ABQ6B202_9BRAD</name>
<gene>
    <name evidence="3" type="ORF">GCM10007857_51760</name>
</gene>
<dbReference type="EMBL" id="BSOW01000019">
    <property type="protein sequence ID" value="GLR88464.1"/>
    <property type="molecule type" value="Genomic_DNA"/>
</dbReference>
<protein>
    <submittedName>
        <fullName evidence="3">Uncharacterized protein</fullName>
    </submittedName>
</protein>
<dbReference type="RefSeq" id="WP_284270064.1">
    <property type="nucleotide sequence ID" value="NZ_BSOW01000019.1"/>
</dbReference>
<sequence>MKTLAAALFAATATALSANAALALDLTCAVPPPDMDPHAVVALRITGREYGNTIRNLQPVFTLQNGETRDRSVQYQKGWRVEPVSSSSGPATMWQGYYGPGNHHTVAFVKPNDPNETYREDHYTDKGVLEHKDAFRCWPTGTQPTVASNAPVQTSEQDAHNRWDQPNPNTQDLQLQRQADQSRTRYENAQLDGLPNCGDANVWRVLMKVFSNSTLGHVDESLMRIIQPGQAQSIGIDRNNGAKFCRITLHGNEQAAHEIEDGIIGKHTLSQIAYNINQAEGAGNPETLRYKIQLNGEGGWVLYVLNNPGH</sequence>
<feature type="region of interest" description="Disordered" evidence="1">
    <location>
        <begin position="141"/>
        <end position="183"/>
    </location>
</feature>
<organism evidence="3 4">
    <name type="scientific">Bradyrhizobium iriomotense</name>
    <dbReference type="NCBI Taxonomy" id="441950"/>
    <lineage>
        <taxon>Bacteria</taxon>
        <taxon>Pseudomonadati</taxon>
        <taxon>Pseudomonadota</taxon>
        <taxon>Alphaproteobacteria</taxon>
        <taxon>Hyphomicrobiales</taxon>
        <taxon>Nitrobacteraceae</taxon>
        <taxon>Bradyrhizobium</taxon>
    </lineage>
</organism>
<feature type="signal peptide" evidence="2">
    <location>
        <begin position="1"/>
        <end position="20"/>
    </location>
</feature>
<feature type="compositionally biased region" description="Polar residues" evidence="1">
    <location>
        <begin position="141"/>
        <end position="156"/>
    </location>
</feature>
<evidence type="ECO:0000313" key="3">
    <source>
        <dbReference type="EMBL" id="GLR88464.1"/>
    </source>
</evidence>
<comment type="caution">
    <text evidence="3">The sequence shown here is derived from an EMBL/GenBank/DDBJ whole genome shotgun (WGS) entry which is preliminary data.</text>
</comment>
<proteinExistence type="predicted"/>
<evidence type="ECO:0000256" key="1">
    <source>
        <dbReference type="SAM" id="MobiDB-lite"/>
    </source>
</evidence>
<evidence type="ECO:0000256" key="2">
    <source>
        <dbReference type="SAM" id="SignalP"/>
    </source>
</evidence>
<keyword evidence="2" id="KW-0732">Signal</keyword>